<comment type="caution">
    <text evidence="2">The sequence shown here is derived from an EMBL/GenBank/DDBJ whole genome shotgun (WGS) entry which is preliminary data.</text>
</comment>
<protein>
    <submittedName>
        <fullName evidence="2">Peptidase M3</fullName>
    </submittedName>
</protein>
<gene>
    <name evidence="2" type="ORF">DWY25_16585</name>
</gene>
<evidence type="ECO:0000313" key="3">
    <source>
        <dbReference type="Proteomes" id="UP000284178"/>
    </source>
</evidence>
<dbReference type="AlphaFoldDB" id="A0A412FI90"/>
<keyword evidence="3" id="KW-1185">Reference proteome</keyword>
<reference evidence="2 3" key="1">
    <citation type="submission" date="2018-08" db="EMBL/GenBank/DDBJ databases">
        <title>A genome reference for cultivated species of the human gut microbiota.</title>
        <authorList>
            <person name="Zou Y."/>
            <person name="Xue W."/>
            <person name="Luo G."/>
        </authorList>
    </citation>
    <scope>NUCLEOTIDE SEQUENCE [LARGE SCALE GENOMIC DNA]</scope>
    <source>
        <strain evidence="2 3">AF24-29</strain>
    </source>
</reference>
<dbReference type="Proteomes" id="UP000284178">
    <property type="component" value="Unassembled WGS sequence"/>
</dbReference>
<proteinExistence type="predicted"/>
<evidence type="ECO:0000256" key="1">
    <source>
        <dbReference type="SAM" id="SignalP"/>
    </source>
</evidence>
<dbReference type="SUPFAM" id="SSF55486">
    <property type="entry name" value="Metalloproteases ('zincins'), catalytic domain"/>
    <property type="match status" value="1"/>
</dbReference>
<dbReference type="EMBL" id="QRUP01000030">
    <property type="protein sequence ID" value="RGR67852.1"/>
    <property type="molecule type" value="Genomic_DNA"/>
</dbReference>
<evidence type="ECO:0000313" key="2">
    <source>
        <dbReference type="EMBL" id="RGR67852.1"/>
    </source>
</evidence>
<sequence length="568" mass="64961">MSRFMLALLAAFSLLLSGCGSTPAPSATPTPWVEAVSVEHQPHPFGDMEYARPDLEGLDQKIADCQAMAAEADKESELLALYDEILEDIRHLDTMDSLATIHYNLDTTDAFYEEEMTTLDNYYTRLDNRMNELTGMILESSYQEAAKAAWGEEFIERYEINSKLNSPEIEELSEQENDLVTQYTKLLASEYTTELNGQTVTIDDLDLTTDEGIQAYNEIYEKKNAELGGIYLQLRDLRIQIAEKLGYDNYTDYAYDVLGRDYTPEDAHNFSEKVRTEMLPAFGQMINNHYDELVNAINGMQAGDGDLEAALPILKTALQKEFPSKMSEALDYMQSNKLYDFSAEPNKMHAGYTTILNEYSAPFMFINSSDYRQPDTVIHEFGHYYNFYLMPELKWNDNNNLDAAEIHSQALELLMQPYYDQFFGADQAEGQKIYSIYSIISNILQGCAEDEFQQAVFANPDLTLEEVNELHSEIFYQFTGSELYYEWVEIHHHFETPFYYVSYATSAISALEIWAQSLDDRNQALSTYNQITQFTTNFKYRDALTSSGLKDPFTSDCVSEIAEKVKGL</sequence>
<feature type="chain" id="PRO_5019209600" evidence="1">
    <location>
        <begin position="27"/>
        <end position="568"/>
    </location>
</feature>
<keyword evidence="1" id="KW-0732">Signal</keyword>
<name>A0A412FI90_9FIRM</name>
<accession>A0A412FI90</accession>
<feature type="signal peptide" evidence="1">
    <location>
        <begin position="1"/>
        <end position="26"/>
    </location>
</feature>
<dbReference type="Gene3D" id="1.10.1370.30">
    <property type="match status" value="1"/>
</dbReference>
<organism evidence="2 3">
    <name type="scientific">Holdemania filiformis</name>
    <dbReference type="NCBI Taxonomy" id="61171"/>
    <lineage>
        <taxon>Bacteria</taxon>
        <taxon>Bacillati</taxon>
        <taxon>Bacillota</taxon>
        <taxon>Erysipelotrichia</taxon>
        <taxon>Erysipelotrichales</taxon>
        <taxon>Erysipelotrichaceae</taxon>
        <taxon>Holdemania</taxon>
    </lineage>
</organism>
<dbReference type="PROSITE" id="PS51257">
    <property type="entry name" value="PROKAR_LIPOPROTEIN"/>
    <property type="match status" value="1"/>
</dbReference>